<dbReference type="InterPro" id="IPR005064">
    <property type="entry name" value="BUG"/>
</dbReference>
<comment type="similarity">
    <text evidence="1">Belongs to the UPF0065 (bug) family.</text>
</comment>
<dbReference type="EMBL" id="UWPJ01000023">
    <property type="protein sequence ID" value="VCU70924.1"/>
    <property type="molecule type" value="Genomic_DNA"/>
</dbReference>
<evidence type="ECO:0000313" key="2">
    <source>
        <dbReference type="EMBL" id="VCU70924.1"/>
    </source>
</evidence>
<evidence type="ECO:0000256" key="1">
    <source>
        <dbReference type="ARBA" id="ARBA00006987"/>
    </source>
</evidence>
<dbReference type="Pfam" id="PF03401">
    <property type="entry name" value="TctC"/>
    <property type="match status" value="1"/>
</dbReference>
<dbReference type="RefSeq" id="WP_124080382.1">
    <property type="nucleotide sequence ID" value="NZ_UWPJ01000023.1"/>
</dbReference>
<keyword evidence="3" id="KW-1185">Reference proteome</keyword>
<accession>A0A3P4B3P9</accession>
<dbReference type="CDD" id="cd13578">
    <property type="entry name" value="PBP2_Bug27"/>
    <property type="match status" value="1"/>
</dbReference>
<proteinExistence type="inferred from homology"/>
<dbReference type="AlphaFoldDB" id="A0A3P4B3P9"/>
<dbReference type="Proteomes" id="UP000277294">
    <property type="component" value="Unassembled WGS sequence"/>
</dbReference>
<dbReference type="PIRSF" id="PIRSF017082">
    <property type="entry name" value="YflP"/>
    <property type="match status" value="1"/>
</dbReference>
<gene>
    <name evidence="2" type="ORF">PIGHUM_03004</name>
</gene>
<dbReference type="Gene3D" id="3.40.190.10">
    <property type="entry name" value="Periplasmic binding protein-like II"/>
    <property type="match status" value="1"/>
</dbReference>
<keyword evidence="2" id="KW-0675">Receptor</keyword>
<dbReference type="Gene3D" id="3.40.190.150">
    <property type="entry name" value="Bordetella uptake gene, domain 1"/>
    <property type="match status" value="1"/>
</dbReference>
<sequence>MTDRRDFLATLGAAALGASLPAVGRAQGAPWPSARPITYVVPFFAGSTTDVIARIITQALSESLKQTFVVESKAGAGGIIGAETVAKAAPDGYTLIGGTSGTHAANVSLYKNLPYDPVKDFEPVSLVGDVPSLLVANPNLGVNSVADLIALLKKSEKARAYGSAGVGTTPHLAGELFSQIIGVPLLHVPYKNQSGLTDVVSGQLAFKFDQLPSTLPLLQSGKIKVLAVTSAKRIAQLPDVPTMIEAGVAGFEFTSWHAVFAPKGTPKPIVERLSTEIARVVKSPQAQPKLLDLGLEVVGGSPAELAELMQRDIERLSELIKRSGASVG</sequence>
<evidence type="ECO:0000313" key="3">
    <source>
        <dbReference type="Proteomes" id="UP000277294"/>
    </source>
</evidence>
<dbReference type="PANTHER" id="PTHR42928:SF5">
    <property type="entry name" value="BLR1237 PROTEIN"/>
    <property type="match status" value="1"/>
</dbReference>
<dbReference type="PROSITE" id="PS51318">
    <property type="entry name" value="TAT"/>
    <property type="match status" value="1"/>
</dbReference>
<organism evidence="2 3">
    <name type="scientific">Pigmentiphaga humi</name>
    <dbReference type="NCBI Taxonomy" id="2478468"/>
    <lineage>
        <taxon>Bacteria</taxon>
        <taxon>Pseudomonadati</taxon>
        <taxon>Pseudomonadota</taxon>
        <taxon>Betaproteobacteria</taxon>
        <taxon>Burkholderiales</taxon>
        <taxon>Alcaligenaceae</taxon>
        <taxon>Pigmentiphaga</taxon>
    </lineage>
</organism>
<dbReference type="OrthoDB" id="8678477at2"/>
<dbReference type="InterPro" id="IPR042100">
    <property type="entry name" value="Bug_dom1"/>
</dbReference>
<reference evidence="2 3" key="1">
    <citation type="submission" date="2018-10" db="EMBL/GenBank/DDBJ databases">
        <authorList>
            <person name="Criscuolo A."/>
        </authorList>
    </citation>
    <scope>NUCLEOTIDE SEQUENCE [LARGE SCALE GENOMIC DNA]</scope>
    <source>
        <strain evidence="2">DnA1</strain>
    </source>
</reference>
<name>A0A3P4B3P9_9BURK</name>
<dbReference type="PANTHER" id="PTHR42928">
    <property type="entry name" value="TRICARBOXYLATE-BINDING PROTEIN"/>
    <property type="match status" value="1"/>
</dbReference>
<dbReference type="InterPro" id="IPR006311">
    <property type="entry name" value="TAT_signal"/>
</dbReference>
<protein>
    <submittedName>
        <fullName evidence="2">Tripartite tricarboxylate transporter family receptor</fullName>
    </submittedName>
</protein>
<dbReference type="SUPFAM" id="SSF53850">
    <property type="entry name" value="Periplasmic binding protein-like II"/>
    <property type="match status" value="1"/>
</dbReference>